<dbReference type="SUPFAM" id="SSF47413">
    <property type="entry name" value="lambda repressor-like DNA-binding domains"/>
    <property type="match status" value="1"/>
</dbReference>
<comment type="caution">
    <text evidence="1">The sequence shown here is derived from an EMBL/GenBank/DDBJ whole genome shotgun (WGS) entry which is preliminary data.</text>
</comment>
<reference evidence="1" key="1">
    <citation type="submission" date="2020-12" db="EMBL/GenBank/DDBJ databases">
        <title>Snuella sp. nov., isolated from sediment in Incheon.</title>
        <authorList>
            <person name="Kim W."/>
        </authorList>
    </citation>
    <scope>NUCLEOTIDE SEQUENCE</scope>
    <source>
        <strain evidence="1">CAU 1569</strain>
    </source>
</reference>
<dbReference type="RefSeq" id="WP_199116975.1">
    <property type="nucleotide sequence ID" value="NZ_JAELVQ010000046.1"/>
</dbReference>
<evidence type="ECO:0000313" key="1">
    <source>
        <dbReference type="EMBL" id="MBJ6369851.1"/>
    </source>
</evidence>
<dbReference type="InterPro" id="IPR010982">
    <property type="entry name" value="Lambda_DNA-bd_dom_sf"/>
</dbReference>
<keyword evidence="2" id="KW-1185">Reference proteome</keyword>
<gene>
    <name evidence="1" type="ORF">JF259_17345</name>
</gene>
<name>A0A8J7LZ89_9FLAO</name>
<sequence length="82" mass="9816">MTDRNRKIVEFIAAKWVREVVNNSDFAKNHNLDEKTVRRIKDDESYRTSYETIESICEGENINLSEFFKEAEAMFPEIRIRK</sequence>
<dbReference type="EMBL" id="JAELVQ010000046">
    <property type="protein sequence ID" value="MBJ6369851.1"/>
    <property type="molecule type" value="Genomic_DNA"/>
</dbReference>
<accession>A0A8J7LZ89</accession>
<dbReference type="Proteomes" id="UP000610931">
    <property type="component" value="Unassembled WGS sequence"/>
</dbReference>
<dbReference type="Gene3D" id="1.10.260.40">
    <property type="entry name" value="lambda repressor-like DNA-binding domains"/>
    <property type="match status" value="1"/>
</dbReference>
<protein>
    <submittedName>
        <fullName evidence="1">Transcriptional regulator</fullName>
    </submittedName>
</protein>
<dbReference type="GO" id="GO:0003677">
    <property type="term" value="F:DNA binding"/>
    <property type="evidence" value="ECO:0007669"/>
    <property type="project" value="InterPro"/>
</dbReference>
<organism evidence="1 2">
    <name type="scientific">Snuella sedimenti</name>
    <dbReference type="NCBI Taxonomy" id="2798802"/>
    <lineage>
        <taxon>Bacteria</taxon>
        <taxon>Pseudomonadati</taxon>
        <taxon>Bacteroidota</taxon>
        <taxon>Flavobacteriia</taxon>
        <taxon>Flavobacteriales</taxon>
        <taxon>Flavobacteriaceae</taxon>
        <taxon>Snuella</taxon>
    </lineage>
</organism>
<proteinExistence type="predicted"/>
<dbReference type="AlphaFoldDB" id="A0A8J7LZ89"/>
<evidence type="ECO:0000313" key="2">
    <source>
        <dbReference type="Proteomes" id="UP000610931"/>
    </source>
</evidence>